<keyword evidence="3" id="KW-1185">Reference proteome</keyword>
<comment type="caution">
    <text evidence="2">The sequence shown here is derived from an EMBL/GenBank/DDBJ whole genome shotgun (WGS) entry which is preliminary data.</text>
</comment>
<keyword evidence="1" id="KW-0175">Coiled coil</keyword>
<dbReference type="AlphaFoldDB" id="A0A6D2I5Z0"/>
<evidence type="ECO:0000256" key="1">
    <source>
        <dbReference type="SAM" id="Coils"/>
    </source>
</evidence>
<name>A0A6D2I5Z0_9BRAS</name>
<reference evidence="2" key="1">
    <citation type="submission" date="2020-01" db="EMBL/GenBank/DDBJ databases">
        <authorList>
            <person name="Mishra B."/>
        </authorList>
    </citation>
    <scope>NUCLEOTIDE SEQUENCE [LARGE SCALE GENOMIC DNA]</scope>
</reference>
<proteinExistence type="predicted"/>
<sequence length="102" mass="11684">MKPLAVNLCRLSVANNHRLLSVANNHRLLFLLRLSLSPSHISSHRWISLPDRDLEDRILETAEDIGGPVDKAKARALRKQRELEKSKKALERYRSDANYSSL</sequence>
<dbReference type="EMBL" id="CACVBM020000843">
    <property type="protein sequence ID" value="CAA7023924.1"/>
    <property type="molecule type" value="Genomic_DNA"/>
</dbReference>
<feature type="coiled-coil region" evidence="1">
    <location>
        <begin position="69"/>
        <end position="96"/>
    </location>
</feature>
<dbReference type="Proteomes" id="UP000467841">
    <property type="component" value="Unassembled WGS sequence"/>
</dbReference>
<accession>A0A6D2I5Z0</accession>
<evidence type="ECO:0000313" key="3">
    <source>
        <dbReference type="Proteomes" id="UP000467841"/>
    </source>
</evidence>
<organism evidence="2 3">
    <name type="scientific">Microthlaspi erraticum</name>
    <dbReference type="NCBI Taxonomy" id="1685480"/>
    <lineage>
        <taxon>Eukaryota</taxon>
        <taxon>Viridiplantae</taxon>
        <taxon>Streptophyta</taxon>
        <taxon>Embryophyta</taxon>
        <taxon>Tracheophyta</taxon>
        <taxon>Spermatophyta</taxon>
        <taxon>Magnoliopsida</taxon>
        <taxon>eudicotyledons</taxon>
        <taxon>Gunneridae</taxon>
        <taxon>Pentapetalae</taxon>
        <taxon>rosids</taxon>
        <taxon>malvids</taxon>
        <taxon>Brassicales</taxon>
        <taxon>Brassicaceae</taxon>
        <taxon>Coluteocarpeae</taxon>
        <taxon>Microthlaspi</taxon>
    </lineage>
</organism>
<evidence type="ECO:0000313" key="2">
    <source>
        <dbReference type="EMBL" id="CAA7023924.1"/>
    </source>
</evidence>
<gene>
    <name evidence="2" type="ORF">MERR_LOCUS11159</name>
</gene>
<protein>
    <submittedName>
        <fullName evidence="2">Uncharacterized protein</fullName>
    </submittedName>
</protein>